<comment type="caution">
    <text evidence="2">The sequence shown here is derived from an EMBL/GenBank/DDBJ whole genome shotgun (WGS) entry which is preliminary data.</text>
</comment>
<dbReference type="EMBL" id="BFEA01001053">
    <property type="protein sequence ID" value="GBG92416.1"/>
    <property type="molecule type" value="Genomic_DNA"/>
</dbReference>
<keyword evidence="3" id="KW-1185">Reference proteome</keyword>
<gene>
    <name evidence="2" type="ORF">CBR_g55351</name>
</gene>
<evidence type="ECO:0000313" key="3">
    <source>
        <dbReference type="Proteomes" id="UP000265515"/>
    </source>
</evidence>
<sequence length="316" mass="36432">MGRALVVNMALFALLWYVGKVRPLGSKTRTVVKRRAAKFVWKPGGRDSEGFMPKVAWDTICHSRQEGGLGLKDPGKQNNAMVATWVPKALATDKEEHWILLAETSLMKSWKLARREDVWACIGIDSYLRRPVRSELWTGILKAWKEVKPDRWTEPVTKQEVLLQIIFENPKIRNGEGKMLMADRKAGSFGRTWIEQGIVRIRDIWNEFREDWCTTSEIKQRMVNLRRAEDKLAEVISAIPAQWKQILDPGSLDPPGTWYTDKQAQDKTQFWKLVSFEEGGGRKFELWLRGATQSSALLTRMEEEDRITRPPPVLTQ</sequence>
<dbReference type="Proteomes" id="UP000265515">
    <property type="component" value="Unassembled WGS sequence"/>
</dbReference>
<evidence type="ECO:0000313" key="2">
    <source>
        <dbReference type="EMBL" id="GBG92416.1"/>
    </source>
</evidence>
<protein>
    <recommendedName>
        <fullName evidence="4">Reverse transcriptase zinc-binding domain-containing protein</fullName>
    </recommendedName>
</protein>
<feature type="signal peptide" evidence="1">
    <location>
        <begin position="1"/>
        <end position="23"/>
    </location>
</feature>
<dbReference type="OrthoDB" id="999992at2759"/>
<proteinExistence type="predicted"/>
<accession>A0A388MCX2</accession>
<reference evidence="2 3" key="1">
    <citation type="journal article" date="2018" name="Cell">
        <title>The Chara Genome: Secondary Complexity and Implications for Plant Terrestrialization.</title>
        <authorList>
            <person name="Nishiyama T."/>
            <person name="Sakayama H."/>
            <person name="Vries J.D."/>
            <person name="Buschmann H."/>
            <person name="Saint-Marcoux D."/>
            <person name="Ullrich K.K."/>
            <person name="Haas F.B."/>
            <person name="Vanderstraeten L."/>
            <person name="Becker D."/>
            <person name="Lang D."/>
            <person name="Vosolsobe S."/>
            <person name="Rombauts S."/>
            <person name="Wilhelmsson P.K.I."/>
            <person name="Janitza P."/>
            <person name="Kern R."/>
            <person name="Heyl A."/>
            <person name="Rumpler F."/>
            <person name="Villalobos L.I.A.C."/>
            <person name="Clay J.M."/>
            <person name="Skokan R."/>
            <person name="Toyoda A."/>
            <person name="Suzuki Y."/>
            <person name="Kagoshima H."/>
            <person name="Schijlen E."/>
            <person name="Tajeshwar N."/>
            <person name="Catarino B."/>
            <person name="Hetherington A.J."/>
            <person name="Saltykova A."/>
            <person name="Bonnot C."/>
            <person name="Breuninger H."/>
            <person name="Symeonidi A."/>
            <person name="Radhakrishnan G.V."/>
            <person name="Van Nieuwerburgh F."/>
            <person name="Deforce D."/>
            <person name="Chang C."/>
            <person name="Karol K.G."/>
            <person name="Hedrich R."/>
            <person name="Ulvskov P."/>
            <person name="Glockner G."/>
            <person name="Delwiche C.F."/>
            <person name="Petrasek J."/>
            <person name="Van de Peer Y."/>
            <person name="Friml J."/>
            <person name="Beilby M."/>
            <person name="Dolan L."/>
            <person name="Kohara Y."/>
            <person name="Sugano S."/>
            <person name="Fujiyama A."/>
            <person name="Delaux P.-M."/>
            <person name="Quint M."/>
            <person name="TheiBen G."/>
            <person name="Hagemann M."/>
            <person name="Harholt J."/>
            <person name="Dunand C."/>
            <person name="Zachgo S."/>
            <person name="Langdale J."/>
            <person name="Maumus F."/>
            <person name="Straeten D.V.D."/>
            <person name="Gould S.B."/>
            <person name="Rensing S.A."/>
        </authorList>
    </citation>
    <scope>NUCLEOTIDE SEQUENCE [LARGE SCALE GENOMIC DNA]</scope>
    <source>
        <strain evidence="2 3">S276</strain>
    </source>
</reference>
<evidence type="ECO:0008006" key="4">
    <source>
        <dbReference type="Google" id="ProtNLM"/>
    </source>
</evidence>
<organism evidence="2 3">
    <name type="scientific">Chara braunii</name>
    <name type="common">Braun's stonewort</name>
    <dbReference type="NCBI Taxonomy" id="69332"/>
    <lineage>
        <taxon>Eukaryota</taxon>
        <taxon>Viridiplantae</taxon>
        <taxon>Streptophyta</taxon>
        <taxon>Charophyceae</taxon>
        <taxon>Charales</taxon>
        <taxon>Characeae</taxon>
        <taxon>Chara</taxon>
    </lineage>
</organism>
<dbReference type="AlphaFoldDB" id="A0A388MCX2"/>
<dbReference type="Gramene" id="GBG92416">
    <property type="protein sequence ID" value="GBG92416"/>
    <property type="gene ID" value="CBR_g55351"/>
</dbReference>
<feature type="non-terminal residue" evidence="2">
    <location>
        <position position="316"/>
    </location>
</feature>
<evidence type="ECO:0000256" key="1">
    <source>
        <dbReference type="SAM" id="SignalP"/>
    </source>
</evidence>
<name>A0A388MCX2_CHABU</name>
<feature type="chain" id="PRO_5017236574" description="Reverse transcriptase zinc-binding domain-containing protein" evidence="1">
    <location>
        <begin position="24"/>
        <end position="316"/>
    </location>
</feature>
<keyword evidence="1" id="KW-0732">Signal</keyword>